<comment type="caution">
    <text evidence="1">The sequence shown here is derived from an EMBL/GenBank/DDBJ whole genome shotgun (WGS) entry which is preliminary data.</text>
</comment>
<keyword evidence="2" id="KW-1185">Reference proteome</keyword>
<dbReference type="Proteomes" id="UP001196413">
    <property type="component" value="Unassembled WGS sequence"/>
</dbReference>
<protein>
    <submittedName>
        <fullName evidence="1">Uncharacterized protein</fullName>
    </submittedName>
</protein>
<evidence type="ECO:0000313" key="2">
    <source>
        <dbReference type="Proteomes" id="UP001196413"/>
    </source>
</evidence>
<gene>
    <name evidence="1" type="ORF">KIN20_009957</name>
</gene>
<evidence type="ECO:0000313" key="1">
    <source>
        <dbReference type="EMBL" id="KAJ1353347.1"/>
    </source>
</evidence>
<accession>A0AAD5MR93</accession>
<organism evidence="1 2">
    <name type="scientific">Parelaphostrongylus tenuis</name>
    <name type="common">Meningeal worm</name>
    <dbReference type="NCBI Taxonomy" id="148309"/>
    <lineage>
        <taxon>Eukaryota</taxon>
        <taxon>Metazoa</taxon>
        <taxon>Ecdysozoa</taxon>
        <taxon>Nematoda</taxon>
        <taxon>Chromadorea</taxon>
        <taxon>Rhabditida</taxon>
        <taxon>Rhabditina</taxon>
        <taxon>Rhabditomorpha</taxon>
        <taxon>Strongyloidea</taxon>
        <taxon>Metastrongylidae</taxon>
        <taxon>Parelaphostrongylus</taxon>
    </lineage>
</organism>
<dbReference type="AlphaFoldDB" id="A0AAD5MR93"/>
<name>A0AAD5MR93_PARTN</name>
<dbReference type="EMBL" id="JAHQIW010001691">
    <property type="protein sequence ID" value="KAJ1353347.1"/>
    <property type="molecule type" value="Genomic_DNA"/>
</dbReference>
<proteinExistence type="predicted"/>
<reference evidence="1" key="1">
    <citation type="submission" date="2021-06" db="EMBL/GenBank/DDBJ databases">
        <title>Parelaphostrongylus tenuis whole genome reference sequence.</title>
        <authorList>
            <person name="Garwood T.J."/>
            <person name="Larsen P.A."/>
            <person name="Fountain-Jones N.M."/>
            <person name="Garbe J.R."/>
            <person name="Macchietto M.G."/>
            <person name="Kania S.A."/>
            <person name="Gerhold R.W."/>
            <person name="Richards J.E."/>
            <person name="Wolf T.M."/>
        </authorList>
    </citation>
    <scope>NUCLEOTIDE SEQUENCE</scope>
    <source>
        <strain evidence="1">MNPRO001-30</strain>
        <tissue evidence="1">Meninges</tissue>
    </source>
</reference>
<sequence length="147" mass="16111">MGGAQAFVSRLVMQAVFDVLESQGRSALLPDSNCQPHNPLQGQKIALDLANDMTDMMNDKCIIAQHGDGNLQDEGTCGDVYDGHEYRRYLSTAFDNLRNYRDYKHHYGELVETDVARSSERALQMSASGPFGSHFFAASADVGGSCN</sequence>